<dbReference type="Proteomes" id="UP000566071">
    <property type="component" value="Unassembled WGS sequence"/>
</dbReference>
<sequence>MDEFDKALAQIGINNASEINGDLKDYFTVTKREDGTYKIHWEKNISTHIRHKVTALIKKHYVAAKA</sequence>
<comment type="caution">
    <text evidence="1">The sequence shown here is derived from an EMBL/GenBank/DDBJ whole genome shotgun (WGS) entry which is preliminary data.</text>
</comment>
<organism evidence="1 2">
    <name type="scientific">Mucilaginibacter humi</name>
    <dbReference type="NCBI Taxonomy" id="2732510"/>
    <lineage>
        <taxon>Bacteria</taxon>
        <taxon>Pseudomonadati</taxon>
        <taxon>Bacteroidota</taxon>
        <taxon>Sphingobacteriia</taxon>
        <taxon>Sphingobacteriales</taxon>
        <taxon>Sphingobacteriaceae</taxon>
        <taxon>Mucilaginibacter</taxon>
    </lineage>
</organism>
<reference evidence="1 2" key="1">
    <citation type="submission" date="2020-05" db="EMBL/GenBank/DDBJ databases">
        <authorList>
            <person name="Khan S.A."/>
            <person name="Jeon C.O."/>
            <person name="Chun B.H."/>
        </authorList>
    </citation>
    <scope>NUCLEOTIDE SEQUENCE [LARGE SCALE GENOMIC DNA]</scope>
    <source>
        <strain evidence="1 2">S1162</strain>
    </source>
</reference>
<protein>
    <submittedName>
        <fullName evidence="1">Uncharacterized protein</fullName>
    </submittedName>
</protein>
<keyword evidence="2" id="KW-1185">Reference proteome</keyword>
<name>A0ABX1W492_9SPHI</name>
<dbReference type="EMBL" id="JABFCR010000046">
    <property type="protein sequence ID" value="NNU34443.1"/>
    <property type="molecule type" value="Genomic_DNA"/>
</dbReference>
<proteinExistence type="predicted"/>
<evidence type="ECO:0000313" key="1">
    <source>
        <dbReference type="EMBL" id="NNU34443.1"/>
    </source>
</evidence>
<evidence type="ECO:0000313" key="2">
    <source>
        <dbReference type="Proteomes" id="UP000566071"/>
    </source>
</evidence>
<gene>
    <name evidence="1" type="ORF">HK413_10465</name>
</gene>
<accession>A0ABX1W492</accession>
<dbReference type="RefSeq" id="WP_175270123.1">
    <property type="nucleotide sequence ID" value="NZ_JABFCR010000046.1"/>
</dbReference>